<evidence type="ECO:0000256" key="3">
    <source>
        <dbReference type="ARBA" id="ARBA00006485"/>
    </source>
</evidence>
<dbReference type="InterPro" id="IPR008271">
    <property type="entry name" value="Ser/Thr_kinase_AS"/>
</dbReference>
<dbReference type="GO" id="GO:0046872">
    <property type="term" value="F:metal ion binding"/>
    <property type="evidence" value="ECO:0007669"/>
    <property type="project" value="UniProtKB-KW"/>
</dbReference>
<dbReference type="PANTHER" id="PTHR24056">
    <property type="entry name" value="CELL DIVISION PROTEIN KINASE"/>
    <property type="match status" value="1"/>
</dbReference>
<evidence type="ECO:0000256" key="1">
    <source>
        <dbReference type="ARBA" id="ARBA00001946"/>
    </source>
</evidence>
<dbReference type="PROSITE" id="PS50011">
    <property type="entry name" value="PROTEIN_KINASE_DOM"/>
    <property type="match status" value="1"/>
</dbReference>
<dbReference type="PROSITE" id="PS00108">
    <property type="entry name" value="PROTEIN_KINASE_ST"/>
    <property type="match status" value="1"/>
</dbReference>
<dbReference type="EC" id="2.7.11.22" evidence="5"/>
<name>A0AAV4LNA0_BABCB</name>
<evidence type="ECO:0000256" key="18">
    <source>
        <dbReference type="ARBA" id="ARBA00047811"/>
    </source>
</evidence>
<dbReference type="GO" id="GO:0005737">
    <property type="term" value="C:cytoplasm"/>
    <property type="evidence" value="ECO:0007669"/>
    <property type="project" value="UniProtKB-SubCell"/>
</dbReference>
<keyword evidence="7" id="KW-0597">Phosphoprotein</keyword>
<evidence type="ECO:0000256" key="16">
    <source>
        <dbReference type="ARBA" id="ARBA00041902"/>
    </source>
</evidence>
<evidence type="ECO:0000256" key="15">
    <source>
        <dbReference type="ARBA" id="ARBA00039612"/>
    </source>
</evidence>
<feature type="compositionally biased region" description="Low complexity" evidence="20">
    <location>
        <begin position="73"/>
        <end position="87"/>
    </location>
</feature>
<comment type="similarity">
    <text evidence="3">Belongs to the protein kinase superfamily. CMGC Ser/Thr protein kinase family. CDC2/CDKX subfamily.</text>
</comment>
<dbReference type="Pfam" id="PF00069">
    <property type="entry name" value="Pkinase"/>
    <property type="match status" value="1"/>
</dbReference>
<dbReference type="GO" id="GO:0004693">
    <property type="term" value="F:cyclin-dependent protein serine/threonine kinase activity"/>
    <property type="evidence" value="ECO:0007669"/>
    <property type="project" value="UniProtKB-EC"/>
</dbReference>
<comment type="caution">
    <text evidence="22">The sequence shown here is derived from an EMBL/GenBank/DDBJ whole genome shotgun (WGS) entry which is preliminary data.</text>
</comment>
<evidence type="ECO:0000256" key="10">
    <source>
        <dbReference type="ARBA" id="ARBA00022741"/>
    </source>
</evidence>
<dbReference type="SUPFAM" id="SSF56112">
    <property type="entry name" value="Protein kinase-like (PK-like)"/>
    <property type="match status" value="1"/>
</dbReference>
<keyword evidence="11 22" id="KW-0418">Kinase</keyword>
<comment type="cofactor">
    <cofactor evidence="1">
        <name>Mg(2+)</name>
        <dbReference type="ChEBI" id="CHEBI:18420"/>
    </cofactor>
</comment>
<keyword evidence="8" id="KW-0808">Transferase</keyword>
<comment type="catalytic activity">
    <reaction evidence="19">
        <text>L-seryl-[protein] + ATP = O-phospho-L-seryl-[protein] + ADP + H(+)</text>
        <dbReference type="Rhea" id="RHEA:17989"/>
        <dbReference type="Rhea" id="RHEA-COMP:9863"/>
        <dbReference type="Rhea" id="RHEA-COMP:11604"/>
        <dbReference type="ChEBI" id="CHEBI:15378"/>
        <dbReference type="ChEBI" id="CHEBI:29999"/>
        <dbReference type="ChEBI" id="CHEBI:30616"/>
        <dbReference type="ChEBI" id="CHEBI:83421"/>
        <dbReference type="ChEBI" id="CHEBI:456216"/>
        <dbReference type="EC" id="2.7.11.22"/>
    </reaction>
</comment>
<evidence type="ECO:0000256" key="12">
    <source>
        <dbReference type="ARBA" id="ARBA00022840"/>
    </source>
</evidence>
<dbReference type="GeneID" id="94192792"/>
<keyword evidence="6" id="KW-0723">Serine/threonine-protein kinase</keyword>
<reference evidence="22 23" key="1">
    <citation type="submission" date="2021-06" db="EMBL/GenBank/DDBJ databases">
        <title>Genome sequence of Babesia caballi.</title>
        <authorList>
            <person name="Yamagishi J."/>
            <person name="Kidaka T."/>
            <person name="Ochi A."/>
        </authorList>
    </citation>
    <scope>NUCLEOTIDE SEQUENCE [LARGE SCALE GENOMIC DNA]</scope>
    <source>
        <strain evidence="22">USDA-D6B2</strain>
    </source>
</reference>
<protein>
    <recommendedName>
        <fullName evidence="15">Cyclin-dependent kinase 2 homolog</fullName>
        <ecNumber evidence="5">2.7.11.22</ecNumber>
        <ecNumber evidence="4">2.7.11.23</ecNumber>
    </recommendedName>
    <alternativeName>
        <fullName evidence="16">Cell division control protein 2 homolog</fullName>
    </alternativeName>
    <alternativeName>
        <fullName evidence="17">cdc2-related kinase 2</fullName>
    </alternativeName>
</protein>
<comment type="subcellular location">
    <subcellularLocation>
        <location evidence="2">Cytoplasm</location>
    </subcellularLocation>
</comment>
<evidence type="ECO:0000256" key="11">
    <source>
        <dbReference type="ARBA" id="ARBA00022777"/>
    </source>
</evidence>
<organism evidence="22 23">
    <name type="scientific">Babesia caballi</name>
    <dbReference type="NCBI Taxonomy" id="5871"/>
    <lineage>
        <taxon>Eukaryota</taxon>
        <taxon>Sar</taxon>
        <taxon>Alveolata</taxon>
        <taxon>Apicomplexa</taxon>
        <taxon>Aconoidasida</taxon>
        <taxon>Piroplasmida</taxon>
        <taxon>Babesiidae</taxon>
        <taxon>Babesia</taxon>
    </lineage>
</organism>
<keyword evidence="13" id="KW-0460">Magnesium</keyword>
<evidence type="ECO:0000256" key="6">
    <source>
        <dbReference type="ARBA" id="ARBA00022527"/>
    </source>
</evidence>
<keyword evidence="10" id="KW-0547">Nucleotide-binding</keyword>
<feature type="domain" description="Protein kinase" evidence="21">
    <location>
        <begin position="31"/>
        <end position="481"/>
    </location>
</feature>
<dbReference type="EMBL" id="BPLF01000001">
    <property type="protein sequence ID" value="GIX61309.1"/>
    <property type="molecule type" value="Genomic_DNA"/>
</dbReference>
<accession>A0AAV4LNA0</accession>
<keyword evidence="12" id="KW-0067">ATP-binding</keyword>
<dbReference type="EC" id="2.7.11.23" evidence="4"/>
<evidence type="ECO:0000256" key="19">
    <source>
        <dbReference type="ARBA" id="ARBA00048367"/>
    </source>
</evidence>
<evidence type="ECO:0000256" key="13">
    <source>
        <dbReference type="ARBA" id="ARBA00022842"/>
    </source>
</evidence>
<evidence type="ECO:0000313" key="23">
    <source>
        <dbReference type="Proteomes" id="UP001497744"/>
    </source>
</evidence>
<dbReference type="SMART" id="SM00220">
    <property type="entry name" value="S_TKc"/>
    <property type="match status" value="1"/>
</dbReference>
<dbReference type="GO" id="GO:0008353">
    <property type="term" value="F:RNA polymerase II CTD heptapeptide repeat kinase activity"/>
    <property type="evidence" value="ECO:0007669"/>
    <property type="project" value="UniProtKB-EC"/>
</dbReference>
<evidence type="ECO:0000313" key="22">
    <source>
        <dbReference type="EMBL" id="GIX61309.1"/>
    </source>
</evidence>
<evidence type="ECO:0000256" key="8">
    <source>
        <dbReference type="ARBA" id="ARBA00022679"/>
    </source>
</evidence>
<dbReference type="GO" id="GO:0005524">
    <property type="term" value="F:ATP binding"/>
    <property type="evidence" value="ECO:0007669"/>
    <property type="project" value="UniProtKB-KW"/>
</dbReference>
<comment type="subunit">
    <text evidence="14">May form a complex composed of at least the catalytic subunit CRK2 and a cyclin.</text>
</comment>
<dbReference type="Gene3D" id="1.10.510.10">
    <property type="entry name" value="Transferase(Phosphotransferase) domain 1"/>
    <property type="match status" value="1"/>
</dbReference>
<dbReference type="InterPro" id="IPR000719">
    <property type="entry name" value="Prot_kinase_dom"/>
</dbReference>
<evidence type="ECO:0000256" key="14">
    <source>
        <dbReference type="ARBA" id="ARBA00038543"/>
    </source>
</evidence>
<keyword evidence="9" id="KW-0479">Metal-binding</keyword>
<gene>
    <name evidence="22" type="ORF">BcabD6B2_07440</name>
</gene>
<dbReference type="InterPro" id="IPR011009">
    <property type="entry name" value="Kinase-like_dom_sf"/>
</dbReference>
<evidence type="ECO:0000256" key="4">
    <source>
        <dbReference type="ARBA" id="ARBA00012409"/>
    </source>
</evidence>
<dbReference type="GO" id="GO:0005634">
    <property type="term" value="C:nucleus"/>
    <property type="evidence" value="ECO:0007669"/>
    <property type="project" value="TreeGrafter"/>
</dbReference>
<dbReference type="InterPro" id="IPR050108">
    <property type="entry name" value="CDK"/>
</dbReference>
<keyword evidence="23" id="KW-1185">Reference proteome</keyword>
<dbReference type="Proteomes" id="UP001497744">
    <property type="component" value="Unassembled WGS sequence"/>
</dbReference>
<evidence type="ECO:0000256" key="9">
    <source>
        <dbReference type="ARBA" id="ARBA00022723"/>
    </source>
</evidence>
<evidence type="ECO:0000256" key="17">
    <source>
        <dbReference type="ARBA" id="ARBA00042858"/>
    </source>
</evidence>
<comment type="catalytic activity">
    <reaction evidence="18">
        <text>L-threonyl-[protein] + ATP = O-phospho-L-threonyl-[protein] + ADP + H(+)</text>
        <dbReference type="Rhea" id="RHEA:46608"/>
        <dbReference type="Rhea" id="RHEA-COMP:11060"/>
        <dbReference type="Rhea" id="RHEA-COMP:11605"/>
        <dbReference type="ChEBI" id="CHEBI:15378"/>
        <dbReference type="ChEBI" id="CHEBI:30013"/>
        <dbReference type="ChEBI" id="CHEBI:30616"/>
        <dbReference type="ChEBI" id="CHEBI:61977"/>
        <dbReference type="ChEBI" id="CHEBI:456216"/>
        <dbReference type="EC" id="2.7.11.22"/>
    </reaction>
</comment>
<evidence type="ECO:0000256" key="7">
    <source>
        <dbReference type="ARBA" id="ARBA00022553"/>
    </source>
</evidence>
<evidence type="ECO:0000256" key="2">
    <source>
        <dbReference type="ARBA" id="ARBA00004496"/>
    </source>
</evidence>
<sequence length="575" mass="62694">MVAYRNEFRYSDFKCNLSGACVRFPGIGAYVRIGDKLGCGAYGDVFRGYLIGNSLDVNADGGDAASQCKRRNVNSTPSSTSVSSSSSCAGTADCGDSRSSTSCAASCAASCAVSCATSCCGTVDGSSQASHAAMVPDYAIKYFKDDIVQIMEEGFSSGTLRELSIMKVGAAVRPCHPAQSCNEHPNILKLVDVYVGSHPAIAAALNSQLGEVLRAAGVDTTGRTDLPFYPFKSSQVFMLALYEYCKGGDLGRAIWRAYAKGQPGYTLSEVKWYAFQLLNGLAYLHTSKIEHRDLKPNNIMLADTDRLTVLKIGDWGMGREYRNLDGTITPTACTLFYRPIEVILGPMTLLPAEAEGGPSPPRGHRHNYGINADNWSAACIIAELATGQPLFHGNSDFQVLTRIVTTLGRPTEEEWRNCSRSEHYPFKGSLYRVHVADKKARLRAVLRGRMDDLGLDLLLKMLEYNPHKRLSALEALSHPWFHDVDFRRLDAMGVRNCMSNALMGRLGSKAVRDLEANSNGITSTTLLSHLLFRDSEAKDQVLNAIDRDYARVDSALRQSSLPVAIQYSGSVRPPQ</sequence>
<dbReference type="PANTHER" id="PTHR24056:SF46">
    <property type="entry name" value="CYCLIN-DEPENDENT KINASE 5"/>
    <property type="match status" value="1"/>
</dbReference>
<dbReference type="AlphaFoldDB" id="A0AAV4LNA0"/>
<dbReference type="RefSeq" id="XP_067713380.1">
    <property type="nucleotide sequence ID" value="XM_067857279.1"/>
</dbReference>
<feature type="region of interest" description="Disordered" evidence="20">
    <location>
        <begin position="68"/>
        <end position="88"/>
    </location>
</feature>
<evidence type="ECO:0000256" key="20">
    <source>
        <dbReference type="SAM" id="MobiDB-lite"/>
    </source>
</evidence>
<proteinExistence type="inferred from homology"/>
<evidence type="ECO:0000259" key="21">
    <source>
        <dbReference type="PROSITE" id="PS50011"/>
    </source>
</evidence>
<evidence type="ECO:0000256" key="5">
    <source>
        <dbReference type="ARBA" id="ARBA00012425"/>
    </source>
</evidence>